<evidence type="ECO:0000313" key="8">
    <source>
        <dbReference type="Proteomes" id="UP001224775"/>
    </source>
</evidence>
<feature type="domain" description="MYND-type" evidence="6">
    <location>
        <begin position="15"/>
        <end position="56"/>
    </location>
</feature>
<gene>
    <name evidence="7" type="ORF">QTG54_014461</name>
</gene>
<evidence type="ECO:0000313" key="7">
    <source>
        <dbReference type="EMBL" id="KAK1735001.1"/>
    </source>
</evidence>
<dbReference type="Gene3D" id="6.10.140.2220">
    <property type="match status" value="1"/>
</dbReference>
<dbReference type="PROSITE" id="PS50865">
    <property type="entry name" value="ZF_MYND_2"/>
    <property type="match status" value="1"/>
</dbReference>
<dbReference type="GO" id="GO:0008270">
    <property type="term" value="F:zinc ion binding"/>
    <property type="evidence" value="ECO:0007669"/>
    <property type="project" value="UniProtKB-KW"/>
</dbReference>
<evidence type="ECO:0008006" key="9">
    <source>
        <dbReference type="Google" id="ProtNLM"/>
    </source>
</evidence>
<dbReference type="InterPro" id="IPR006597">
    <property type="entry name" value="Sel1-like"/>
</dbReference>
<dbReference type="SUPFAM" id="SSF144232">
    <property type="entry name" value="HIT/MYND zinc finger-like"/>
    <property type="match status" value="1"/>
</dbReference>
<dbReference type="PANTHER" id="PTHR45011">
    <property type="entry name" value="DAP3-BINDING CELL DEATH ENHANCER 1"/>
    <property type="match status" value="1"/>
</dbReference>
<evidence type="ECO:0000256" key="1">
    <source>
        <dbReference type="ARBA" id="ARBA00022723"/>
    </source>
</evidence>
<dbReference type="SUPFAM" id="SSF57850">
    <property type="entry name" value="RING/U-box"/>
    <property type="match status" value="1"/>
</dbReference>
<keyword evidence="2 4" id="KW-0863">Zinc-finger</keyword>
<keyword evidence="1" id="KW-0479">Metal-binding</keyword>
<evidence type="ECO:0000256" key="3">
    <source>
        <dbReference type="ARBA" id="ARBA00022833"/>
    </source>
</evidence>
<evidence type="ECO:0000256" key="2">
    <source>
        <dbReference type="ARBA" id="ARBA00022771"/>
    </source>
</evidence>
<dbReference type="Pfam" id="PF08238">
    <property type="entry name" value="Sel1"/>
    <property type="match status" value="3"/>
</dbReference>
<organism evidence="7 8">
    <name type="scientific">Skeletonema marinoi</name>
    <dbReference type="NCBI Taxonomy" id="267567"/>
    <lineage>
        <taxon>Eukaryota</taxon>
        <taxon>Sar</taxon>
        <taxon>Stramenopiles</taxon>
        <taxon>Ochrophyta</taxon>
        <taxon>Bacillariophyta</taxon>
        <taxon>Coscinodiscophyceae</taxon>
        <taxon>Thalassiosirophycidae</taxon>
        <taxon>Thalassiosirales</taxon>
        <taxon>Skeletonemataceae</taxon>
        <taxon>Skeletonema</taxon>
        <taxon>Skeletonema marinoi-dohrnii complex</taxon>
    </lineage>
</organism>
<keyword evidence="3" id="KW-0862">Zinc</keyword>
<dbReference type="InterPro" id="IPR011990">
    <property type="entry name" value="TPR-like_helical_dom_sf"/>
</dbReference>
<protein>
    <recommendedName>
        <fullName evidence="9">RING-type domain-containing protein</fullName>
    </recommendedName>
</protein>
<reference evidence="7" key="1">
    <citation type="submission" date="2023-06" db="EMBL/GenBank/DDBJ databases">
        <title>Survivors Of The Sea: Transcriptome response of Skeletonema marinoi to long-term dormancy.</title>
        <authorList>
            <person name="Pinder M.I.M."/>
            <person name="Kourtchenko O."/>
            <person name="Robertson E.K."/>
            <person name="Larsson T."/>
            <person name="Maumus F."/>
            <person name="Osuna-Cruz C.M."/>
            <person name="Vancaester E."/>
            <person name="Stenow R."/>
            <person name="Vandepoele K."/>
            <person name="Ploug H."/>
            <person name="Bruchert V."/>
            <person name="Godhe A."/>
            <person name="Topel M."/>
        </authorList>
    </citation>
    <scope>NUCLEOTIDE SEQUENCE</scope>
    <source>
        <strain evidence="7">R05AC</strain>
    </source>
</reference>
<name>A0AAD8XXA0_9STRA</name>
<keyword evidence="8" id="KW-1185">Reference proteome</keyword>
<dbReference type="EMBL" id="JATAAI010000036">
    <property type="protein sequence ID" value="KAK1735001.1"/>
    <property type="molecule type" value="Genomic_DNA"/>
</dbReference>
<dbReference type="InterPro" id="IPR002893">
    <property type="entry name" value="Znf_MYND"/>
</dbReference>
<dbReference type="PROSITE" id="PS50089">
    <property type="entry name" value="ZF_RING_2"/>
    <property type="match status" value="1"/>
</dbReference>
<feature type="domain" description="RING-type" evidence="5">
    <location>
        <begin position="80"/>
        <end position="129"/>
    </location>
</feature>
<dbReference type="SUPFAM" id="SSF81901">
    <property type="entry name" value="HCP-like"/>
    <property type="match status" value="1"/>
</dbReference>
<accession>A0AAD8XXA0</accession>
<dbReference type="SMART" id="SM00671">
    <property type="entry name" value="SEL1"/>
    <property type="match status" value="3"/>
</dbReference>
<proteinExistence type="predicted"/>
<dbReference type="InterPro" id="IPR052748">
    <property type="entry name" value="ISR_Activator"/>
</dbReference>
<dbReference type="InterPro" id="IPR001841">
    <property type="entry name" value="Znf_RING"/>
</dbReference>
<evidence type="ECO:0000256" key="4">
    <source>
        <dbReference type="PROSITE-ProRule" id="PRU00134"/>
    </source>
</evidence>
<dbReference type="Proteomes" id="UP001224775">
    <property type="component" value="Unassembled WGS sequence"/>
</dbReference>
<evidence type="ECO:0000259" key="5">
    <source>
        <dbReference type="PROSITE" id="PS50089"/>
    </source>
</evidence>
<evidence type="ECO:0000259" key="6">
    <source>
        <dbReference type="PROSITE" id="PS50865"/>
    </source>
</evidence>
<dbReference type="AlphaFoldDB" id="A0AAD8XXA0"/>
<dbReference type="Pfam" id="PF01753">
    <property type="entry name" value="zf-MYND"/>
    <property type="match status" value="1"/>
</dbReference>
<dbReference type="PANTHER" id="PTHR45011:SF1">
    <property type="entry name" value="DAP3-BINDING CELL DEATH ENHANCER 1"/>
    <property type="match status" value="1"/>
</dbReference>
<dbReference type="Gene3D" id="1.25.40.10">
    <property type="entry name" value="Tetratricopeptide repeat domain"/>
    <property type="match status" value="1"/>
</dbReference>
<sequence>MNVDQTEAGAADMCCASCGKSEVDDIKLKIRDDCDLVKYCSDQCQQDHLPQHEVMCKERVVELRDEKLFKQPESSFMGDCPICFLPLPLDPKKSSMQSCCSKVVCKGCLYADFLRQLEERLGRVCPFCRQPLPKGEEEAHRNNMKRAEANDPIAIRCIGAKHYSAGDYDTAFEYWTKAAELGDAVAHFGLSLLYEKGDVEKDKKKEVYHLEKAAIAGHHLARFKLGLYERKNEGFERAVKHWIIAANLGSDEAIGVLKQCYKWGKVTKEDFATALRGHQAAVDATKSLHREAAPEMVTGREVYWE</sequence>
<comment type="caution">
    <text evidence="7">The sequence shown here is derived from an EMBL/GenBank/DDBJ whole genome shotgun (WGS) entry which is preliminary data.</text>
</comment>